<dbReference type="Gene3D" id="3.40.1090.10">
    <property type="entry name" value="Cytosolic phospholipase A2 catalytic domain"/>
    <property type="match status" value="2"/>
</dbReference>
<reference evidence="6 7" key="1">
    <citation type="submission" date="2024-01" db="EMBL/GenBank/DDBJ databases">
        <title>Complete genome sequence of Citroniella saccharovorans strain M6.X9, isolated from human fecal sample.</title>
        <authorList>
            <person name="Cheng G."/>
            <person name="Westerholm M."/>
            <person name="Schnurer A."/>
        </authorList>
    </citation>
    <scope>NUCLEOTIDE SEQUENCE [LARGE SCALE GENOMIC DNA]</scope>
    <source>
        <strain evidence="6 7">DSM 29873</strain>
    </source>
</reference>
<evidence type="ECO:0000313" key="7">
    <source>
        <dbReference type="Proteomes" id="UP001357733"/>
    </source>
</evidence>
<dbReference type="Proteomes" id="UP001357733">
    <property type="component" value="Unassembled WGS sequence"/>
</dbReference>
<feature type="active site" description="Nucleophile" evidence="4">
    <location>
        <position position="37"/>
    </location>
</feature>
<dbReference type="InterPro" id="IPR016035">
    <property type="entry name" value="Acyl_Trfase/lysoPLipase"/>
</dbReference>
<dbReference type="InterPro" id="IPR002641">
    <property type="entry name" value="PNPLA_dom"/>
</dbReference>
<dbReference type="PROSITE" id="PS51635">
    <property type="entry name" value="PNPLA"/>
    <property type="match status" value="1"/>
</dbReference>
<evidence type="ECO:0000256" key="4">
    <source>
        <dbReference type="PROSITE-ProRule" id="PRU01161"/>
    </source>
</evidence>
<comment type="caution">
    <text evidence="6">The sequence shown here is derived from an EMBL/GenBank/DDBJ whole genome shotgun (WGS) entry which is preliminary data.</text>
</comment>
<evidence type="ECO:0000256" key="2">
    <source>
        <dbReference type="ARBA" id="ARBA00022963"/>
    </source>
</evidence>
<evidence type="ECO:0000256" key="3">
    <source>
        <dbReference type="ARBA" id="ARBA00023098"/>
    </source>
</evidence>
<evidence type="ECO:0000313" key="6">
    <source>
        <dbReference type="EMBL" id="MEB3428733.1"/>
    </source>
</evidence>
<dbReference type="InterPro" id="IPR050301">
    <property type="entry name" value="NTE"/>
</dbReference>
<evidence type="ECO:0000256" key="1">
    <source>
        <dbReference type="ARBA" id="ARBA00022801"/>
    </source>
</evidence>
<accession>A0AAW9MS62</accession>
<dbReference type="GO" id="GO:0016787">
    <property type="term" value="F:hydrolase activity"/>
    <property type="evidence" value="ECO:0007669"/>
    <property type="project" value="UniProtKB-UniRule"/>
</dbReference>
<dbReference type="PANTHER" id="PTHR14226:SF29">
    <property type="entry name" value="NEUROPATHY TARGET ESTERASE SWS"/>
    <property type="match status" value="1"/>
</dbReference>
<feature type="short sequence motif" description="GXGXXG" evidence="4">
    <location>
        <begin position="8"/>
        <end position="13"/>
    </location>
</feature>
<sequence>MDALVLEGGGAKGAYEAGVLKALEDNGLKFRAVSASSIGSLNAGFYLSRDAKALWDFWENLNVYECFEKEIADFVSSKDDMNFSEKFKVFSKIIKDKGVNTSFLKNVLEDRLSFDKILENSDYFYISTFNLSNLKGELVEVRDIGEEKLTDYLIASSSLPVFEKKEIEGDTYLDGAFSNNLPFEIFLEKEDVDRIFIIEIEGIGIKNILPKDSKKTIYNIKASEELTKSYDFSKESIKRSMDLGYKDASAFLKSLK</sequence>
<keyword evidence="2 4" id="KW-0442">Lipid degradation</keyword>
<keyword evidence="1 4" id="KW-0378">Hydrolase</keyword>
<name>A0AAW9MS62_9FIRM</name>
<dbReference type="SUPFAM" id="SSF52151">
    <property type="entry name" value="FabD/lysophospholipase-like"/>
    <property type="match status" value="1"/>
</dbReference>
<evidence type="ECO:0000259" key="5">
    <source>
        <dbReference type="PROSITE" id="PS51635"/>
    </source>
</evidence>
<dbReference type="RefSeq" id="WP_324618764.1">
    <property type="nucleotide sequence ID" value="NZ_JAYKOT010000001.1"/>
</dbReference>
<keyword evidence="3 4" id="KW-0443">Lipid metabolism</keyword>
<dbReference type="Pfam" id="PF01734">
    <property type="entry name" value="Patatin"/>
    <property type="match status" value="1"/>
</dbReference>
<proteinExistence type="predicted"/>
<dbReference type="GO" id="GO:0016042">
    <property type="term" value="P:lipid catabolic process"/>
    <property type="evidence" value="ECO:0007669"/>
    <property type="project" value="UniProtKB-UniRule"/>
</dbReference>
<keyword evidence="7" id="KW-1185">Reference proteome</keyword>
<feature type="active site" description="Proton acceptor" evidence="4">
    <location>
        <position position="174"/>
    </location>
</feature>
<feature type="domain" description="PNPLA" evidence="5">
    <location>
        <begin position="4"/>
        <end position="187"/>
    </location>
</feature>
<protein>
    <submittedName>
        <fullName evidence="6">Patatin-like phospholipase family protein</fullName>
    </submittedName>
</protein>
<dbReference type="EMBL" id="JAYKOT010000001">
    <property type="protein sequence ID" value="MEB3428733.1"/>
    <property type="molecule type" value="Genomic_DNA"/>
</dbReference>
<feature type="short sequence motif" description="DGA/G" evidence="4">
    <location>
        <begin position="174"/>
        <end position="176"/>
    </location>
</feature>
<dbReference type="AlphaFoldDB" id="A0AAW9MS62"/>
<organism evidence="6 7">
    <name type="scientific">Citroniella saccharovorans</name>
    <dbReference type="NCBI Taxonomy" id="2053367"/>
    <lineage>
        <taxon>Bacteria</taxon>
        <taxon>Bacillati</taxon>
        <taxon>Bacillota</taxon>
        <taxon>Tissierellia</taxon>
        <taxon>Tissierellales</taxon>
        <taxon>Peptoniphilaceae</taxon>
        <taxon>Citroniella</taxon>
    </lineage>
</organism>
<dbReference type="PANTHER" id="PTHR14226">
    <property type="entry name" value="NEUROPATHY TARGET ESTERASE/SWISS CHEESE D.MELANOGASTER"/>
    <property type="match status" value="1"/>
</dbReference>
<comment type="caution">
    <text evidence="4">Lacks conserved residue(s) required for the propagation of feature annotation.</text>
</comment>
<gene>
    <name evidence="6" type="ORF">VLK81_01635</name>
</gene>